<dbReference type="Pfam" id="PF13483">
    <property type="entry name" value="Lactamase_B_3"/>
    <property type="match status" value="1"/>
</dbReference>
<name>A0A133ULC5_9EURY</name>
<dbReference type="EMBL" id="LHXR01000160">
    <property type="protein sequence ID" value="KXA94926.1"/>
    <property type="molecule type" value="Genomic_DNA"/>
</dbReference>
<dbReference type="InterPro" id="IPR036866">
    <property type="entry name" value="RibonucZ/Hydroxyglut_hydro"/>
</dbReference>
<evidence type="ECO:0000313" key="1">
    <source>
        <dbReference type="EMBL" id="KXA94926.1"/>
    </source>
</evidence>
<evidence type="ECO:0008006" key="3">
    <source>
        <dbReference type="Google" id="ProtNLM"/>
    </source>
</evidence>
<accession>A0A133ULC5</accession>
<dbReference type="AlphaFoldDB" id="A0A133ULC5"/>
<reference evidence="1 2" key="1">
    <citation type="journal article" date="2016" name="Sci. Rep.">
        <title>Metabolic traits of an uncultured archaeal lineage -MSBL1- from brine pools of the Red Sea.</title>
        <authorList>
            <person name="Mwirichia R."/>
            <person name="Alam I."/>
            <person name="Rashid M."/>
            <person name="Vinu M."/>
            <person name="Ba-Alawi W."/>
            <person name="Anthony Kamau A."/>
            <person name="Kamanda Ngugi D."/>
            <person name="Goker M."/>
            <person name="Klenk H.P."/>
            <person name="Bajic V."/>
            <person name="Stingl U."/>
        </authorList>
    </citation>
    <scope>NUCLEOTIDE SEQUENCE [LARGE SCALE GENOMIC DNA]</scope>
    <source>
        <strain evidence="1">SCGC-AAA259I09</strain>
    </source>
</reference>
<proteinExistence type="predicted"/>
<organism evidence="1 2">
    <name type="scientific">candidate division MSBL1 archaeon SCGC-AAA259I09</name>
    <dbReference type="NCBI Taxonomy" id="1698267"/>
    <lineage>
        <taxon>Archaea</taxon>
        <taxon>Methanobacteriati</taxon>
        <taxon>Methanobacteriota</taxon>
        <taxon>candidate division MSBL1</taxon>
    </lineage>
</organism>
<dbReference type="Proteomes" id="UP000070463">
    <property type="component" value="Unassembled WGS sequence"/>
</dbReference>
<comment type="caution">
    <text evidence="1">The sequence shown here is derived from an EMBL/GenBank/DDBJ whole genome shotgun (WGS) entry which is preliminary data.</text>
</comment>
<dbReference type="Gene3D" id="3.60.15.10">
    <property type="entry name" value="Ribonuclease Z/Hydroxyacylglutathione hydrolase-like"/>
    <property type="match status" value="1"/>
</dbReference>
<sequence>MVSFRWFGISCFEIKNSATIVTDPHDGESVGLKKPRVKGDILLVTHQHFDFGSSTPPQTGIGGVSK</sequence>
<protein>
    <recommendedName>
        <fullName evidence="3">Metallo-beta-lactamase domain-containing protein</fullName>
    </recommendedName>
</protein>
<evidence type="ECO:0000313" key="2">
    <source>
        <dbReference type="Proteomes" id="UP000070463"/>
    </source>
</evidence>
<gene>
    <name evidence="1" type="ORF">AKJ37_07195</name>
</gene>
<keyword evidence="2" id="KW-1185">Reference proteome</keyword>